<keyword evidence="1" id="KW-1133">Transmembrane helix</keyword>
<keyword evidence="3" id="KW-1185">Reference proteome</keyword>
<feature type="transmembrane region" description="Helical" evidence="1">
    <location>
        <begin position="392"/>
        <end position="408"/>
    </location>
</feature>
<comment type="caution">
    <text evidence="2">The sequence shown here is derived from an EMBL/GenBank/DDBJ whole genome shotgun (WGS) entry which is preliminary data.</text>
</comment>
<name>A0ABP5DBM6_9ACTN</name>
<keyword evidence="1" id="KW-0472">Membrane</keyword>
<dbReference type="EMBL" id="BAAAPB010000008">
    <property type="protein sequence ID" value="GAA1977249.1"/>
    <property type="molecule type" value="Genomic_DNA"/>
</dbReference>
<evidence type="ECO:0000256" key="1">
    <source>
        <dbReference type="SAM" id="Phobius"/>
    </source>
</evidence>
<proteinExistence type="predicted"/>
<protein>
    <recommendedName>
        <fullName evidence="4">Integral membrane protein</fullName>
    </recommendedName>
</protein>
<feature type="transmembrane region" description="Helical" evidence="1">
    <location>
        <begin position="278"/>
        <end position="303"/>
    </location>
</feature>
<sequence length="443" mass="46727">MSVTEPPDDREQRAAQLRAELAELEGEGEGEGATIVPADRERTGWWRTALAAALIVAMGVLAPLSVVARWAHDEVSDTDRYVATVAPLAHDPAVQSAVADRITTEIVSRLQVQAVTKQAIDALAAQGLPPLAANSLTALSGPLTNAIEDFVHRQVTALVQSDAFTTAWEEANRQAHTQLVAVLTGKDSDVVDVSNGVVSVNLATVIDAVKTRLVERGFTLAERLPEVQAQFTIVESADLAKAQTAFRVLSALNTLLPALALLCLICAVLVARSRRRTLVAAGLALAASMLVLGVALNAFRIIYLDAVPADRLPPDAAASIYDTIAWFIRLNLRAVLVVGLAVAFIAWVSGPGRTAVAVRRGTSRVVAGARGGSMRAGLDTGRFGVALDTYRNAIRGVVLGVALLLYVMRDHPTGGFTIALLAVAAVVLLVVEVLARPPSHEPS</sequence>
<feature type="transmembrane region" description="Helical" evidence="1">
    <location>
        <begin position="414"/>
        <end position="435"/>
    </location>
</feature>
<evidence type="ECO:0000313" key="3">
    <source>
        <dbReference type="Proteomes" id="UP001500571"/>
    </source>
</evidence>
<feature type="transmembrane region" description="Helical" evidence="1">
    <location>
        <begin position="248"/>
        <end position="271"/>
    </location>
</feature>
<evidence type="ECO:0000313" key="2">
    <source>
        <dbReference type="EMBL" id="GAA1977249.1"/>
    </source>
</evidence>
<gene>
    <name evidence="2" type="ORF">GCM10009798_43070</name>
</gene>
<dbReference type="RefSeq" id="WP_344048539.1">
    <property type="nucleotide sequence ID" value="NZ_BAAAPB010000008.1"/>
</dbReference>
<keyword evidence="1" id="KW-0812">Transmembrane</keyword>
<feature type="transmembrane region" description="Helical" evidence="1">
    <location>
        <begin position="49"/>
        <end position="71"/>
    </location>
</feature>
<dbReference type="Proteomes" id="UP001500571">
    <property type="component" value="Unassembled WGS sequence"/>
</dbReference>
<organism evidence="2 3">
    <name type="scientific">Nocardioides panacihumi</name>
    <dbReference type="NCBI Taxonomy" id="400774"/>
    <lineage>
        <taxon>Bacteria</taxon>
        <taxon>Bacillati</taxon>
        <taxon>Actinomycetota</taxon>
        <taxon>Actinomycetes</taxon>
        <taxon>Propionibacteriales</taxon>
        <taxon>Nocardioidaceae</taxon>
        <taxon>Nocardioides</taxon>
    </lineage>
</organism>
<accession>A0ABP5DBM6</accession>
<evidence type="ECO:0008006" key="4">
    <source>
        <dbReference type="Google" id="ProtNLM"/>
    </source>
</evidence>
<reference evidence="3" key="1">
    <citation type="journal article" date="2019" name="Int. J. Syst. Evol. Microbiol.">
        <title>The Global Catalogue of Microorganisms (GCM) 10K type strain sequencing project: providing services to taxonomists for standard genome sequencing and annotation.</title>
        <authorList>
            <consortium name="The Broad Institute Genomics Platform"/>
            <consortium name="The Broad Institute Genome Sequencing Center for Infectious Disease"/>
            <person name="Wu L."/>
            <person name="Ma J."/>
        </authorList>
    </citation>
    <scope>NUCLEOTIDE SEQUENCE [LARGE SCALE GENOMIC DNA]</scope>
    <source>
        <strain evidence="3">JCM 15309</strain>
    </source>
</reference>
<feature type="transmembrane region" description="Helical" evidence="1">
    <location>
        <begin position="323"/>
        <end position="350"/>
    </location>
</feature>